<gene>
    <name evidence="2" type="ORF">BOFE_01730</name>
</gene>
<organism evidence="2 3">
    <name type="scientific">Candidatus Borrelia fainii</name>
    <dbReference type="NCBI Taxonomy" id="2518322"/>
    <lineage>
        <taxon>Bacteria</taxon>
        <taxon>Pseudomonadati</taxon>
        <taxon>Spirochaetota</taxon>
        <taxon>Spirochaetia</taxon>
        <taxon>Spirochaetales</taxon>
        <taxon>Borreliaceae</taxon>
        <taxon>Borrelia</taxon>
    </lineage>
</organism>
<keyword evidence="1" id="KW-1133">Transmembrane helix</keyword>
<feature type="transmembrane region" description="Helical" evidence="1">
    <location>
        <begin position="41"/>
        <end position="61"/>
    </location>
</feature>
<keyword evidence="1" id="KW-0472">Membrane</keyword>
<dbReference type="EMBL" id="AP027070">
    <property type="protein sequence ID" value="BDU62633.1"/>
    <property type="molecule type" value="Genomic_DNA"/>
</dbReference>
<accession>A0ABN6UQM2</accession>
<proteinExistence type="predicted"/>
<evidence type="ECO:0000313" key="3">
    <source>
        <dbReference type="Proteomes" id="UP001317516"/>
    </source>
</evidence>
<dbReference type="Proteomes" id="UP001317516">
    <property type="component" value="Chromosome"/>
</dbReference>
<protein>
    <submittedName>
        <fullName evidence="2">Uncharacterized protein</fullName>
    </submittedName>
</protein>
<keyword evidence="1" id="KW-0812">Transmembrane</keyword>
<sequence>MYNQIITEHYFMQIYNCFGSKLRIREHDNKLLIFIENDNNFIISISFKFMEAIGLLFLFFYKDLEMLYKWSFVCFFDEQEKIICKINHFESGSIYKNICRF</sequence>
<name>A0ABN6UQM2_9SPIR</name>
<evidence type="ECO:0000256" key="1">
    <source>
        <dbReference type="SAM" id="Phobius"/>
    </source>
</evidence>
<evidence type="ECO:0000313" key="2">
    <source>
        <dbReference type="EMBL" id="BDU62633.1"/>
    </source>
</evidence>
<reference evidence="2 3" key="1">
    <citation type="submission" date="2022-11" db="EMBL/GenBank/DDBJ databases">
        <title>Genome sequence of clinical isolate of the human pathogenic Borrelia fainii.</title>
        <authorList>
            <person name="Itokawa K."/>
            <person name="Sato K."/>
            <person name="Qiu Y."/>
        </authorList>
    </citation>
    <scope>NUCLEOTIDE SEQUENCE [LARGE SCALE GENOMIC DNA]</scope>
    <source>
        <strain evidence="2 3">Qtaro</strain>
    </source>
</reference>
<keyword evidence="3" id="KW-1185">Reference proteome</keyword>